<dbReference type="Pfam" id="PF12796">
    <property type="entry name" value="Ank_2"/>
    <property type="match status" value="1"/>
</dbReference>
<gene>
    <name evidence="3" type="ORF">AKO1_008829</name>
</gene>
<dbReference type="InterPro" id="IPR051165">
    <property type="entry name" value="Multifunctional_ANK_Repeat"/>
</dbReference>
<dbReference type="Proteomes" id="UP001431209">
    <property type="component" value="Unassembled WGS sequence"/>
</dbReference>
<dbReference type="Pfam" id="PF13637">
    <property type="entry name" value="Ank_4"/>
    <property type="match status" value="1"/>
</dbReference>
<dbReference type="SMART" id="SM00248">
    <property type="entry name" value="ANK"/>
    <property type="match status" value="6"/>
</dbReference>
<organism evidence="3 4">
    <name type="scientific">Acrasis kona</name>
    <dbReference type="NCBI Taxonomy" id="1008807"/>
    <lineage>
        <taxon>Eukaryota</taxon>
        <taxon>Discoba</taxon>
        <taxon>Heterolobosea</taxon>
        <taxon>Tetramitia</taxon>
        <taxon>Eutetramitia</taxon>
        <taxon>Acrasidae</taxon>
        <taxon>Acrasis</taxon>
    </lineage>
</organism>
<dbReference type="PANTHER" id="PTHR24123:SF33">
    <property type="entry name" value="PROTEIN HOS4"/>
    <property type="match status" value="1"/>
</dbReference>
<proteinExistence type="predicted"/>
<dbReference type="AlphaFoldDB" id="A0AAW2ZJ86"/>
<comment type="caution">
    <text evidence="3">The sequence shown here is derived from an EMBL/GenBank/DDBJ whole genome shotgun (WGS) entry which is preliminary data.</text>
</comment>
<dbReference type="InterPro" id="IPR002110">
    <property type="entry name" value="Ankyrin_rpt"/>
</dbReference>
<protein>
    <submittedName>
        <fullName evidence="3">Ankyrin repeat-containing protein</fullName>
    </submittedName>
</protein>
<keyword evidence="1" id="KW-0677">Repeat</keyword>
<dbReference type="PANTHER" id="PTHR24123">
    <property type="entry name" value="ANKYRIN REPEAT-CONTAINING"/>
    <property type="match status" value="1"/>
</dbReference>
<reference evidence="3 4" key="1">
    <citation type="submission" date="2024-03" db="EMBL/GenBank/DDBJ databases">
        <title>The Acrasis kona genome and developmental transcriptomes reveal deep origins of eukaryotic multicellular pathways.</title>
        <authorList>
            <person name="Sheikh S."/>
            <person name="Fu C.-J."/>
            <person name="Brown M.W."/>
            <person name="Baldauf S.L."/>
        </authorList>
    </citation>
    <scope>NUCLEOTIDE SEQUENCE [LARGE SCALE GENOMIC DNA]</scope>
    <source>
        <strain evidence="3 4">ATCC MYA-3509</strain>
    </source>
</reference>
<sequence length="310" mass="35421">MMPMDVIALASAYLQQKRMSKDYCETMTNLLLVSKDMAGVIERSFVHLGEKTIEAFIYFVMHGKIGLAKIALKSGFFNIYAQDNLCFRYCCRSGCLEIIMLLVSEYGLEINNSTSSLQGLQWAVQKGHLNVIKYLLLYLDNIEASEVQEFVTKSSNCYEVVKLLSDRVINKPINWSAHLWLNACDNGNMKLARYLLANNTRPDNTCFQEVCRKGFFEFVEMFLKEKLVDPSIGNNYAIRIASSHGYTSIVSLLLSDDRVDPSARDYEAVQIANKNGHKHVLELLLNHDRVTNADFNLNNLKHDDPHFFIY</sequence>
<evidence type="ECO:0000313" key="3">
    <source>
        <dbReference type="EMBL" id="KAL0488677.1"/>
    </source>
</evidence>
<dbReference type="Gene3D" id="1.25.40.20">
    <property type="entry name" value="Ankyrin repeat-containing domain"/>
    <property type="match status" value="2"/>
</dbReference>
<evidence type="ECO:0000256" key="2">
    <source>
        <dbReference type="ARBA" id="ARBA00023043"/>
    </source>
</evidence>
<dbReference type="SUPFAM" id="SSF48403">
    <property type="entry name" value="Ankyrin repeat"/>
    <property type="match status" value="1"/>
</dbReference>
<dbReference type="InterPro" id="IPR036770">
    <property type="entry name" value="Ankyrin_rpt-contain_sf"/>
</dbReference>
<evidence type="ECO:0000313" key="4">
    <source>
        <dbReference type="Proteomes" id="UP001431209"/>
    </source>
</evidence>
<dbReference type="EMBL" id="JAOPGA020001460">
    <property type="protein sequence ID" value="KAL0488677.1"/>
    <property type="molecule type" value="Genomic_DNA"/>
</dbReference>
<keyword evidence="4" id="KW-1185">Reference proteome</keyword>
<evidence type="ECO:0000256" key="1">
    <source>
        <dbReference type="ARBA" id="ARBA00022737"/>
    </source>
</evidence>
<name>A0AAW2ZJ86_9EUKA</name>
<keyword evidence="2" id="KW-0040">ANK repeat</keyword>
<accession>A0AAW2ZJ86</accession>